<keyword evidence="1" id="KW-1133">Transmembrane helix</keyword>
<dbReference type="RefSeq" id="XP_001244625.2">
    <property type="nucleotide sequence ID" value="XM_001244624.2"/>
</dbReference>
<reference evidence="3" key="2">
    <citation type="journal article" date="2010" name="Genome Res.">
        <title>Population genomic sequencing of Coccidioides fungi reveals recent hybridization and transposon control.</title>
        <authorList>
            <person name="Neafsey D.E."/>
            <person name="Barker B.M."/>
            <person name="Sharpton T.J."/>
            <person name="Stajich J.E."/>
            <person name="Park D.J."/>
            <person name="Whiston E."/>
            <person name="Hung C.-Y."/>
            <person name="McMahan C."/>
            <person name="White J."/>
            <person name="Sykes S."/>
            <person name="Heiman D."/>
            <person name="Young S."/>
            <person name="Zeng Q."/>
            <person name="Abouelleil A."/>
            <person name="Aftuck L."/>
            <person name="Bessette D."/>
            <person name="Brown A."/>
            <person name="FitzGerald M."/>
            <person name="Lui A."/>
            <person name="Macdonald J.P."/>
            <person name="Priest M."/>
            <person name="Orbach M.J."/>
            <person name="Galgiani J.N."/>
            <person name="Kirkland T.N."/>
            <person name="Cole G.T."/>
            <person name="Birren B.W."/>
            <person name="Henn M.R."/>
            <person name="Taylor J.W."/>
            <person name="Rounsley S.D."/>
        </authorList>
    </citation>
    <scope>GENOME REANNOTATION</scope>
    <source>
        <strain evidence="3">RS</strain>
    </source>
</reference>
<dbReference type="OrthoDB" id="4868994at2759"/>
<gene>
    <name evidence="2" type="ORF">CIMG_04066</name>
</gene>
<reference evidence="3" key="1">
    <citation type="journal article" date="2009" name="Genome Res.">
        <title>Comparative genomic analyses of the human fungal pathogens Coccidioides and their relatives.</title>
        <authorList>
            <person name="Sharpton T.J."/>
            <person name="Stajich J.E."/>
            <person name="Rounsley S.D."/>
            <person name="Gardner M.J."/>
            <person name="Wortman J.R."/>
            <person name="Jordar V.S."/>
            <person name="Maiti R."/>
            <person name="Kodira C.D."/>
            <person name="Neafsey D.E."/>
            <person name="Zeng Q."/>
            <person name="Hung C.-Y."/>
            <person name="McMahan C."/>
            <person name="Muszewska A."/>
            <person name="Grynberg M."/>
            <person name="Mandel M.A."/>
            <person name="Kellner E.M."/>
            <person name="Barker B.M."/>
            <person name="Galgiani J.N."/>
            <person name="Orbach M.J."/>
            <person name="Kirkland T.N."/>
            <person name="Cole G.T."/>
            <person name="Henn M.R."/>
            <person name="Birren B.W."/>
            <person name="Taylor J.W."/>
        </authorList>
    </citation>
    <scope>NUCLEOTIDE SEQUENCE [LARGE SCALE GENOMIC DNA]</scope>
    <source>
        <strain evidence="3">RS</strain>
    </source>
</reference>
<dbReference type="OMA" id="MMFPPVL"/>
<dbReference type="AlphaFoldDB" id="A0A0E1RX07"/>
<dbReference type="Proteomes" id="UP000001261">
    <property type="component" value="Unassembled WGS sequence"/>
</dbReference>
<organism evidence="2 3">
    <name type="scientific">Coccidioides immitis (strain RS)</name>
    <name type="common">Valley fever fungus</name>
    <dbReference type="NCBI Taxonomy" id="246410"/>
    <lineage>
        <taxon>Eukaryota</taxon>
        <taxon>Fungi</taxon>
        <taxon>Dikarya</taxon>
        <taxon>Ascomycota</taxon>
        <taxon>Pezizomycotina</taxon>
        <taxon>Eurotiomycetes</taxon>
        <taxon>Eurotiomycetidae</taxon>
        <taxon>Onygenales</taxon>
        <taxon>Onygenaceae</taxon>
        <taxon>Coccidioides</taxon>
    </lineage>
</organism>
<protein>
    <recommendedName>
        <fullName evidence="4">Altered inheritance of mitochondria protein 19</fullName>
    </recommendedName>
</protein>
<keyword evidence="1" id="KW-0472">Membrane</keyword>
<dbReference type="InParanoid" id="A0A0E1RX07"/>
<proteinExistence type="predicted"/>
<dbReference type="GeneID" id="4563117"/>
<keyword evidence="1" id="KW-0812">Transmembrane</keyword>
<evidence type="ECO:0008006" key="4">
    <source>
        <dbReference type="Google" id="ProtNLM"/>
    </source>
</evidence>
<evidence type="ECO:0000313" key="3">
    <source>
        <dbReference type="Proteomes" id="UP000001261"/>
    </source>
</evidence>
<keyword evidence="3" id="KW-1185">Reference proteome</keyword>
<dbReference type="EMBL" id="GG704916">
    <property type="protein sequence ID" value="EAS33042.2"/>
    <property type="molecule type" value="Genomic_DNA"/>
</dbReference>
<evidence type="ECO:0000313" key="2">
    <source>
        <dbReference type="EMBL" id="EAS33042.2"/>
    </source>
</evidence>
<evidence type="ECO:0000256" key="1">
    <source>
        <dbReference type="SAM" id="Phobius"/>
    </source>
</evidence>
<sequence>MPNPSSMRANSPEAQRVNRPLMHYARAWGESSFPPTLLATFVTALHMRPFQPLPMIFPPALLFTSYVNLLGYKEDAAGISAAWSGLYVLLAGRRKQPFRNKWTLRGAVRGAAMGVGLVNLVSGGIVYISGKRSKDDDGNGL</sequence>
<feature type="transmembrane region" description="Helical" evidence="1">
    <location>
        <begin position="106"/>
        <end position="128"/>
    </location>
</feature>
<accession>A0A0E1RX07</accession>
<name>A0A0E1RX07_COCIM</name>
<dbReference type="KEGG" id="cim:CIMG_04066"/>
<dbReference type="VEuPathDB" id="FungiDB:CIMG_04066"/>